<dbReference type="InterPro" id="IPR027417">
    <property type="entry name" value="P-loop_NTPase"/>
</dbReference>
<dbReference type="CDD" id="cd03214">
    <property type="entry name" value="ABC_Iron-Siderophores_B12_Hemin"/>
    <property type="match status" value="1"/>
</dbReference>
<evidence type="ECO:0000256" key="1">
    <source>
        <dbReference type="ARBA" id="ARBA00005417"/>
    </source>
</evidence>
<comment type="caution">
    <text evidence="8">The sequence shown here is derived from an EMBL/GenBank/DDBJ whole genome shotgun (WGS) entry which is preliminary data.</text>
</comment>
<dbReference type="PROSITE" id="PS50893">
    <property type="entry name" value="ABC_TRANSPORTER_2"/>
    <property type="match status" value="1"/>
</dbReference>
<gene>
    <name evidence="8" type="ORF">BWR60_23960</name>
</gene>
<dbReference type="SUPFAM" id="SSF52540">
    <property type="entry name" value="P-loop containing nucleoside triphosphate hydrolases"/>
    <property type="match status" value="1"/>
</dbReference>
<reference evidence="9" key="1">
    <citation type="submission" date="2017-05" db="EMBL/GenBank/DDBJ databases">
        <authorList>
            <person name="Macchi M."/>
            <person name="Festa S."/>
            <person name="Coppotelli B.M."/>
            <person name="Morelli I.S."/>
        </authorList>
    </citation>
    <scope>NUCLEOTIDE SEQUENCE [LARGE SCALE GENOMIC DNA]</scope>
    <source>
        <strain evidence="9">I</strain>
    </source>
</reference>
<keyword evidence="2" id="KW-0813">Transport</keyword>
<dbReference type="OrthoDB" id="9806726at2"/>
<keyword evidence="9" id="KW-1185">Reference proteome</keyword>
<keyword evidence="3" id="KW-0547">Nucleotide-binding</keyword>
<dbReference type="Proteomes" id="UP000196655">
    <property type="component" value="Unassembled WGS sequence"/>
</dbReference>
<evidence type="ECO:0000259" key="7">
    <source>
        <dbReference type="PROSITE" id="PS50893"/>
    </source>
</evidence>
<name>A0A211ZHC1_9PROT</name>
<evidence type="ECO:0000256" key="2">
    <source>
        <dbReference type="ARBA" id="ARBA00022448"/>
    </source>
</evidence>
<evidence type="ECO:0000256" key="4">
    <source>
        <dbReference type="ARBA" id="ARBA00022840"/>
    </source>
</evidence>
<keyword evidence="5" id="KW-1278">Translocase</keyword>
<protein>
    <recommendedName>
        <fullName evidence="7">ABC transporter domain-containing protein</fullName>
    </recommendedName>
</protein>
<comment type="similarity">
    <text evidence="1">Belongs to the ABC transporter superfamily.</text>
</comment>
<feature type="domain" description="ABC transporter" evidence="7">
    <location>
        <begin position="5"/>
        <end position="242"/>
    </location>
</feature>
<comment type="function">
    <text evidence="6">Part of the ABC transporter complex HmuTUV involved in hemin import. Responsible for energy coupling to the transport system.</text>
</comment>
<keyword evidence="4" id="KW-0067">ATP-binding</keyword>
<dbReference type="GO" id="GO:0005524">
    <property type="term" value="F:ATP binding"/>
    <property type="evidence" value="ECO:0007669"/>
    <property type="project" value="UniProtKB-KW"/>
</dbReference>
<organism evidence="8 9">
    <name type="scientific">Inquilinus limosus</name>
    <dbReference type="NCBI Taxonomy" id="171674"/>
    <lineage>
        <taxon>Bacteria</taxon>
        <taxon>Pseudomonadati</taxon>
        <taxon>Pseudomonadota</taxon>
        <taxon>Alphaproteobacteria</taxon>
        <taxon>Rhodospirillales</taxon>
        <taxon>Rhodospirillaceae</taxon>
        <taxon>Inquilinus</taxon>
    </lineage>
</organism>
<dbReference type="Gene3D" id="3.40.50.300">
    <property type="entry name" value="P-loop containing nucleotide triphosphate hydrolases"/>
    <property type="match status" value="1"/>
</dbReference>
<dbReference type="InterPro" id="IPR003593">
    <property type="entry name" value="AAA+_ATPase"/>
</dbReference>
<evidence type="ECO:0000313" key="9">
    <source>
        <dbReference type="Proteomes" id="UP000196655"/>
    </source>
</evidence>
<dbReference type="AlphaFoldDB" id="A0A211ZHC1"/>
<dbReference type="PANTHER" id="PTHR42794">
    <property type="entry name" value="HEMIN IMPORT ATP-BINDING PROTEIN HMUV"/>
    <property type="match status" value="1"/>
</dbReference>
<dbReference type="PROSITE" id="PS00211">
    <property type="entry name" value="ABC_TRANSPORTER_1"/>
    <property type="match status" value="1"/>
</dbReference>
<evidence type="ECO:0000313" key="8">
    <source>
        <dbReference type="EMBL" id="OWJ64586.1"/>
    </source>
</evidence>
<dbReference type="PANTHER" id="PTHR42794:SF1">
    <property type="entry name" value="HEMIN IMPORT ATP-BINDING PROTEIN HMUV"/>
    <property type="match status" value="1"/>
</dbReference>
<dbReference type="EMBL" id="NHON01000054">
    <property type="protein sequence ID" value="OWJ64586.1"/>
    <property type="molecule type" value="Genomic_DNA"/>
</dbReference>
<sequence>MGVILQADGLGFAYPGRTRPVFAGVGLDVSAGEILCVLGPNGIGKSTLLRCLAGLAAPTAGTVRVAGRPIATLGRAEIARHLALVPQSHQSVFAFPVRTVVEMGRAPHLGWFDMPGREDAARAGEALATLGIAHLADAPYTEISGGEQQLVQIARVLAQGPALMILDEPTAHLDFANQARFLALVRRLARQGLGVIFTTHAPDHAHALADRTLILSPSQPPQLGPTAALLTEATLTDAYGVPIRLVRADGHVACVAMVE</sequence>
<evidence type="ECO:0000256" key="3">
    <source>
        <dbReference type="ARBA" id="ARBA00022741"/>
    </source>
</evidence>
<evidence type="ECO:0000256" key="6">
    <source>
        <dbReference type="ARBA" id="ARBA00037066"/>
    </source>
</evidence>
<dbReference type="FunFam" id="3.40.50.300:FF:000134">
    <property type="entry name" value="Iron-enterobactin ABC transporter ATP-binding protein"/>
    <property type="match status" value="1"/>
</dbReference>
<dbReference type="GO" id="GO:0016887">
    <property type="term" value="F:ATP hydrolysis activity"/>
    <property type="evidence" value="ECO:0007669"/>
    <property type="project" value="InterPro"/>
</dbReference>
<proteinExistence type="inferred from homology"/>
<dbReference type="InterPro" id="IPR003439">
    <property type="entry name" value="ABC_transporter-like_ATP-bd"/>
</dbReference>
<dbReference type="SMART" id="SM00382">
    <property type="entry name" value="AAA"/>
    <property type="match status" value="1"/>
</dbReference>
<evidence type="ECO:0000256" key="5">
    <source>
        <dbReference type="ARBA" id="ARBA00022967"/>
    </source>
</evidence>
<accession>A0A211ZHC1</accession>
<dbReference type="RefSeq" id="WP_088153666.1">
    <property type="nucleotide sequence ID" value="NZ_NHON01000054.1"/>
</dbReference>
<dbReference type="Pfam" id="PF00005">
    <property type="entry name" value="ABC_tran"/>
    <property type="match status" value="1"/>
</dbReference>
<dbReference type="InterPro" id="IPR017871">
    <property type="entry name" value="ABC_transporter-like_CS"/>
</dbReference>